<dbReference type="Pfam" id="PF19531">
    <property type="entry name" value="DUF6058"/>
    <property type="match status" value="1"/>
</dbReference>
<comment type="caution">
    <text evidence="1">The sequence shown here is derived from an EMBL/GenBank/DDBJ whole genome shotgun (WGS) entry which is preliminary data.</text>
</comment>
<sequence length="226" mass="26538">MDQNFDYINENYITEDELCTVADISKDDLAALIQNQLVPQPSYTISRSIRIISPLNDEFENEITEKYFSKSCISLVKKNKELSNIHLYKEEFKENFIQNLINHPDKAFAYDSIFNTSFPEQEQLDEIFESEWAAYCNGIYGICTLHSTEEEIVKKEIAVKKLIHFNTNFSDKKLTTDESEELIRLSEEFNEVAQKFAPYQRKSSSRGKYLDKILEENNLDYLVKKY</sequence>
<dbReference type="EMBL" id="VTRU01000003">
    <property type="protein sequence ID" value="TZF95196.1"/>
    <property type="molecule type" value="Genomic_DNA"/>
</dbReference>
<dbReference type="AlphaFoldDB" id="A0A5D8ZLD8"/>
<gene>
    <name evidence="1" type="ORF">FW781_14980</name>
</gene>
<name>A0A5D8ZLD8_9FLAO</name>
<dbReference type="Proteomes" id="UP000323884">
    <property type="component" value="Unassembled WGS sequence"/>
</dbReference>
<dbReference type="InterPro" id="IPR045694">
    <property type="entry name" value="DUF6058"/>
</dbReference>
<reference evidence="1 2" key="1">
    <citation type="submission" date="2019-08" db="EMBL/GenBank/DDBJ databases">
        <title>Draft genome sequence of Chryseobacterium sp. Gsoil 183.</title>
        <authorList>
            <person name="Im W.-T."/>
        </authorList>
    </citation>
    <scope>NUCLEOTIDE SEQUENCE [LARGE SCALE GENOMIC DNA]</scope>
    <source>
        <strain evidence="1 2">Gsoil 183</strain>
    </source>
</reference>
<proteinExistence type="predicted"/>
<organism evidence="1 2">
    <name type="scientific">Chryseobacterium panacisoli</name>
    <dbReference type="NCBI Taxonomy" id="1807141"/>
    <lineage>
        <taxon>Bacteria</taxon>
        <taxon>Pseudomonadati</taxon>
        <taxon>Bacteroidota</taxon>
        <taxon>Flavobacteriia</taxon>
        <taxon>Flavobacteriales</taxon>
        <taxon>Weeksellaceae</taxon>
        <taxon>Chryseobacterium group</taxon>
        <taxon>Chryseobacterium</taxon>
    </lineage>
</organism>
<evidence type="ECO:0000313" key="1">
    <source>
        <dbReference type="EMBL" id="TZF95196.1"/>
    </source>
</evidence>
<evidence type="ECO:0000313" key="2">
    <source>
        <dbReference type="Proteomes" id="UP000323884"/>
    </source>
</evidence>
<accession>A0A5D8ZLD8</accession>
<dbReference type="OrthoDB" id="7840905at2"/>
<protein>
    <submittedName>
        <fullName evidence="1">Uncharacterized protein</fullName>
    </submittedName>
</protein>
<keyword evidence="2" id="KW-1185">Reference proteome</keyword>
<dbReference type="RefSeq" id="WP_149388165.1">
    <property type="nucleotide sequence ID" value="NZ_VTRU01000003.1"/>
</dbReference>